<gene>
    <name evidence="2" type="ORF">BWQ96_04169</name>
</gene>
<protein>
    <submittedName>
        <fullName evidence="2">Uncharacterized protein</fullName>
    </submittedName>
</protein>
<feature type="region of interest" description="Disordered" evidence="1">
    <location>
        <begin position="150"/>
        <end position="204"/>
    </location>
</feature>
<feature type="compositionally biased region" description="Polar residues" evidence="1">
    <location>
        <begin position="81"/>
        <end position="92"/>
    </location>
</feature>
<dbReference type="AlphaFoldDB" id="A0A2V3IVF2"/>
<organism evidence="2 3">
    <name type="scientific">Gracilariopsis chorda</name>
    <dbReference type="NCBI Taxonomy" id="448386"/>
    <lineage>
        <taxon>Eukaryota</taxon>
        <taxon>Rhodophyta</taxon>
        <taxon>Florideophyceae</taxon>
        <taxon>Rhodymeniophycidae</taxon>
        <taxon>Gracilariales</taxon>
        <taxon>Gracilariaceae</taxon>
        <taxon>Gracilariopsis</taxon>
    </lineage>
</organism>
<reference evidence="2 3" key="1">
    <citation type="journal article" date="2018" name="Mol. Biol. Evol.">
        <title>Analysis of the draft genome of the red seaweed Gracilariopsis chorda provides insights into genome size evolution in Rhodophyta.</title>
        <authorList>
            <person name="Lee J."/>
            <person name="Yang E.C."/>
            <person name="Graf L."/>
            <person name="Yang J.H."/>
            <person name="Qiu H."/>
            <person name="Zel Zion U."/>
            <person name="Chan C.X."/>
            <person name="Stephens T.G."/>
            <person name="Weber A.P.M."/>
            <person name="Boo G.H."/>
            <person name="Boo S.M."/>
            <person name="Kim K.M."/>
            <person name="Shin Y."/>
            <person name="Jung M."/>
            <person name="Lee S.J."/>
            <person name="Yim H.S."/>
            <person name="Lee J.H."/>
            <person name="Bhattacharya D."/>
            <person name="Yoon H.S."/>
        </authorList>
    </citation>
    <scope>NUCLEOTIDE SEQUENCE [LARGE SCALE GENOMIC DNA]</scope>
    <source>
        <strain evidence="2 3">SKKU-2015</strain>
        <tissue evidence="2">Whole body</tissue>
    </source>
</reference>
<feature type="region of interest" description="Disordered" evidence="1">
    <location>
        <begin position="78"/>
        <end position="104"/>
    </location>
</feature>
<dbReference type="EMBL" id="NBIV01000045">
    <property type="protein sequence ID" value="PXF46069.1"/>
    <property type="molecule type" value="Genomic_DNA"/>
</dbReference>
<evidence type="ECO:0000256" key="1">
    <source>
        <dbReference type="SAM" id="MobiDB-lite"/>
    </source>
</evidence>
<sequence>MILFPGHLETIDHYVQSMPEDEERSQNAPTQHILGISVDVASHNDVCFDKTNPTKMGELQMVNGIRSMVTTHIRLPDPSNPVDQSQNVSGYCSPSPGGKSQVFRTPWTGIRTGKITFSRYYGGTPSDRYSSHTASPDIVKTNIDHHAACHDASSKRSPSQNYVDSYGTDSGEKTELTAENDEGRSQFATEGESIQGQDELNFSS</sequence>
<feature type="compositionally biased region" description="Polar residues" evidence="1">
    <location>
        <begin position="186"/>
        <end position="204"/>
    </location>
</feature>
<keyword evidence="3" id="KW-1185">Reference proteome</keyword>
<accession>A0A2V3IVF2</accession>
<evidence type="ECO:0000313" key="3">
    <source>
        <dbReference type="Proteomes" id="UP000247409"/>
    </source>
</evidence>
<evidence type="ECO:0000313" key="2">
    <source>
        <dbReference type="EMBL" id="PXF46069.1"/>
    </source>
</evidence>
<dbReference type="Proteomes" id="UP000247409">
    <property type="component" value="Unassembled WGS sequence"/>
</dbReference>
<feature type="compositionally biased region" description="Basic and acidic residues" evidence="1">
    <location>
        <begin position="170"/>
        <end position="184"/>
    </location>
</feature>
<name>A0A2V3IVF2_9FLOR</name>
<comment type="caution">
    <text evidence="2">The sequence shown here is derived from an EMBL/GenBank/DDBJ whole genome shotgun (WGS) entry which is preliminary data.</text>
</comment>
<proteinExistence type="predicted"/>